<dbReference type="AlphaFoldDB" id="A0A6A4SS46"/>
<evidence type="ECO:0000313" key="2">
    <source>
        <dbReference type="EMBL" id="KAF0035499.1"/>
    </source>
</evidence>
<gene>
    <name evidence="2" type="ORF">F2P81_013257</name>
</gene>
<proteinExistence type="predicted"/>
<feature type="region of interest" description="Disordered" evidence="1">
    <location>
        <begin position="64"/>
        <end position="83"/>
    </location>
</feature>
<dbReference type="EMBL" id="VEVO01000011">
    <property type="protein sequence ID" value="KAF0035499.1"/>
    <property type="molecule type" value="Genomic_DNA"/>
</dbReference>
<sequence>MAADGSNGNSRLALLPPPSMKHIRSSQRPFFGDLKGITLYSDNGGVEILFLRKTCPNVGSLVATPRRRGAAPRGGGQRQHPPHPHFLQPCIMQFMRWLTPVLPQHYSSLKLQIQVPPFFSLRLRLTPAACSLIRKLAVLSSISPR</sequence>
<organism evidence="2 3">
    <name type="scientific">Scophthalmus maximus</name>
    <name type="common">Turbot</name>
    <name type="synonym">Psetta maxima</name>
    <dbReference type="NCBI Taxonomy" id="52904"/>
    <lineage>
        <taxon>Eukaryota</taxon>
        <taxon>Metazoa</taxon>
        <taxon>Chordata</taxon>
        <taxon>Craniata</taxon>
        <taxon>Vertebrata</taxon>
        <taxon>Euteleostomi</taxon>
        <taxon>Actinopterygii</taxon>
        <taxon>Neopterygii</taxon>
        <taxon>Teleostei</taxon>
        <taxon>Neoteleostei</taxon>
        <taxon>Acanthomorphata</taxon>
        <taxon>Carangaria</taxon>
        <taxon>Pleuronectiformes</taxon>
        <taxon>Pleuronectoidei</taxon>
        <taxon>Scophthalmidae</taxon>
        <taxon>Scophthalmus</taxon>
    </lineage>
</organism>
<dbReference type="Proteomes" id="UP000438429">
    <property type="component" value="Unassembled WGS sequence"/>
</dbReference>
<protein>
    <submittedName>
        <fullName evidence="2">Uncharacterized protein</fullName>
    </submittedName>
</protein>
<evidence type="ECO:0000313" key="3">
    <source>
        <dbReference type="Proteomes" id="UP000438429"/>
    </source>
</evidence>
<accession>A0A6A4SS46</accession>
<reference evidence="2 3" key="1">
    <citation type="submission" date="2019-06" db="EMBL/GenBank/DDBJ databases">
        <title>Draft genomes of female and male turbot (Scophthalmus maximus).</title>
        <authorList>
            <person name="Xu H."/>
            <person name="Xu X.-W."/>
            <person name="Shao C."/>
            <person name="Chen S."/>
        </authorList>
    </citation>
    <scope>NUCLEOTIDE SEQUENCE [LARGE SCALE GENOMIC DNA]</scope>
    <source>
        <strain evidence="2">Ysfricsl-2016a</strain>
        <tissue evidence="2">Blood</tissue>
    </source>
</reference>
<evidence type="ECO:0000256" key="1">
    <source>
        <dbReference type="SAM" id="MobiDB-lite"/>
    </source>
</evidence>
<name>A0A6A4SS46_SCOMX</name>
<comment type="caution">
    <text evidence="2">The sequence shown here is derived from an EMBL/GenBank/DDBJ whole genome shotgun (WGS) entry which is preliminary data.</text>
</comment>